<dbReference type="EC" id="2.1.1.72" evidence="2"/>
<dbReference type="Gene3D" id="1.10.1020.10">
    <property type="entry name" value="Adenine-specific Methyltransferase, Domain 2"/>
    <property type="match status" value="1"/>
</dbReference>
<name>A0AAU8NEU5_9BACL</name>
<protein>
    <recommendedName>
        <fullName evidence="2">site-specific DNA-methyltransferase (adenine-specific)</fullName>
        <ecNumber evidence="2">2.1.1.72</ecNumber>
    </recommendedName>
</protein>
<dbReference type="PIRSF" id="PIRSF000398">
    <property type="entry name" value="M_m6A_EcoRV"/>
    <property type="match status" value="1"/>
</dbReference>
<dbReference type="InterPro" id="IPR023095">
    <property type="entry name" value="Ade_MeTrfase_dom_2"/>
</dbReference>
<reference evidence="7" key="1">
    <citation type="submission" date="2024-05" db="EMBL/GenBank/DDBJ databases">
        <title>Draft genome assemblies of 36 bacteria isolated from hibernating arctic ground squirrels.</title>
        <authorList>
            <person name="McKee H."/>
            <person name="Mullen L."/>
            <person name="Drown D.M."/>
            <person name="Duddleston K.N."/>
        </authorList>
    </citation>
    <scope>NUCLEOTIDE SEQUENCE</scope>
    <source>
        <strain evidence="7">AN1007</strain>
    </source>
</reference>
<dbReference type="InterPro" id="IPR012327">
    <property type="entry name" value="MeTrfase_D12"/>
</dbReference>
<accession>A0AAU8NEU5</accession>
<evidence type="ECO:0000256" key="2">
    <source>
        <dbReference type="ARBA" id="ARBA00011900"/>
    </source>
</evidence>
<evidence type="ECO:0000256" key="3">
    <source>
        <dbReference type="ARBA" id="ARBA00022603"/>
    </source>
</evidence>
<dbReference type="GO" id="GO:0009007">
    <property type="term" value="F:site-specific DNA-methyltransferase (adenine-specific) activity"/>
    <property type="evidence" value="ECO:0007669"/>
    <property type="project" value="UniProtKB-EC"/>
</dbReference>
<dbReference type="PANTHER" id="PTHR30481">
    <property type="entry name" value="DNA ADENINE METHYLASE"/>
    <property type="match status" value="1"/>
</dbReference>
<dbReference type="EMBL" id="CP159992">
    <property type="protein sequence ID" value="XCP95286.1"/>
    <property type="molecule type" value="Genomic_DNA"/>
</dbReference>
<comment type="catalytic activity">
    <reaction evidence="6">
        <text>a 2'-deoxyadenosine in DNA + S-adenosyl-L-methionine = an N(6)-methyl-2'-deoxyadenosine in DNA + S-adenosyl-L-homocysteine + H(+)</text>
        <dbReference type="Rhea" id="RHEA:15197"/>
        <dbReference type="Rhea" id="RHEA-COMP:12418"/>
        <dbReference type="Rhea" id="RHEA-COMP:12419"/>
        <dbReference type="ChEBI" id="CHEBI:15378"/>
        <dbReference type="ChEBI" id="CHEBI:57856"/>
        <dbReference type="ChEBI" id="CHEBI:59789"/>
        <dbReference type="ChEBI" id="CHEBI:90615"/>
        <dbReference type="ChEBI" id="CHEBI:90616"/>
        <dbReference type="EC" id="2.1.1.72"/>
    </reaction>
</comment>
<dbReference type="SUPFAM" id="SSF53335">
    <property type="entry name" value="S-adenosyl-L-methionine-dependent methyltransferases"/>
    <property type="match status" value="1"/>
</dbReference>
<dbReference type="InterPro" id="IPR029063">
    <property type="entry name" value="SAM-dependent_MTases_sf"/>
</dbReference>
<dbReference type="GO" id="GO:0032259">
    <property type="term" value="P:methylation"/>
    <property type="evidence" value="ECO:0007669"/>
    <property type="project" value="UniProtKB-KW"/>
</dbReference>
<proteinExistence type="inferred from homology"/>
<evidence type="ECO:0000256" key="1">
    <source>
        <dbReference type="ARBA" id="ARBA00006594"/>
    </source>
</evidence>
<comment type="similarity">
    <text evidence="1">Belongs to the N(4)/N(6)-methyltransferase family.</text>
</comment>
<keyword evidence="3 7" id="KW-0489">Methyltransferase</keyword>
<keyword evidence="4" id="KW-0808">Transferase</keyword>
<dbReference type="GO" id="GO:0009307">
    <property type="term" value="P:DNA restriction-modification system"/>
    <property type="evidence" value="ECO:0007669"/>
    <property type="project" value="InterPro"/>
</dbReference>
<dbReference type="Gene3D" id="3.40.50.150">
    <property type="entry name" value="Vaccinia Virus protein VP39"/>
    <property type="match status" value="1"/>
</dbReference>
<dbReference type="GO" id="GO:0006298">
    <property type="term" value="P:mismatch repair"/>
    <property type="evidence" value="ECO:0007669"/>
    <property type="project" value="TreeGrafter"/>
</dbReference>
<dbReference type="PRINTS" id="PR00505">
    <property type="entry name" value="D12N6MTFRASE"/>
</dbReference>
<dbReference type="Pfam" id="PF02086">
    <property type="entry name" value="MethyltransfD12"/>
    <property type="match status" value="1"/>
</dbReference>
<dbReference type="InterPro" id="IPR012263">
    <property type="entry name" value="M_m6A_EcoRV"/>
</dbReference>
<dbReference type="PANTHER" id="PTHR30481:SF2">
    <property type="entry name" value="SITE-SPECIFIC DNA-METHYLTRANSFERASE (ADENINE-SPECIFIC)"/>
    <property type="match status" value="1"/>
</dbReference>
<dbReference type="GO" id="GO:0043565">
    <property type="term" value="F:sequence-specific DNA binding"/>
    <property type="evidence" value="ECO:0007669"/>
    <property type="project" value="TreeGrafter"/>
</dbReference>
<dbReference type="AlphaFoldDB" id="A0AAU8NEU5"/>
<evidence type="ECO:0000256" key="4">
    <source>
        <dbReference type="ARBA" id="ARBA00022679"/>
    </source>
</evidence>
<keyword evidence="5" id="KW-0949">S-adenosyl-L-methionine</keyword>
<dbReference type="RefSeq" id="WP_342552935.1">
    <property type="nucleotide sequence ID" value="NZ_CP159992.1"/>
</dbReference>
<gene>
    <name evidence="7" type="ORF">ABXS70_00580</name>
</gene>
<evidence type="ECO:0000256" key="6">
    <source>
        <dbReference type="ARBA" id="ARBA00047942"/>
    </source>
</evidence>
<evidence type="ECO:0000256" key="5">
    <source>
        <dbReference type="ARBA" id="ARBA00022691"/>
    </source>
</evidence>
<organism evidence="7">
    <name type="scientific">Paenibacillus sp. AN1007</name>
    <dbReference type="NCBI Taxonomy" id="3151385"/>
    <lineage>
        <taxon>Bacteria</taxon>
        <taxon>Bacillati</taxon>
        <taxon>Bacillota</taxon>
        <taxon>Bacilli</taxon>
        <taxon>Bacillales</taxon>
        <taxon>Paenibacillaceae</taxon>
        <taxon>Paenibacillus</taxon>
    </lineage>
</organism>
<dbReference type="GO" id="GO:1904047">
    <property type="term" value="F:S-adenosyl-L-methionine binding"/>
    <property type="evidence" value="ECO:0007669"/>
    <property type="project" value="TreeGrafter"/>
</dbReference>
<evidence type="ECO:0000313" key="7">
    <source>
        <dbReference type="EMBL" id="XCP95286.1"/>
    </source>
</evidence>
<sequence length="290" mass="33930">MPITDSPLRYPGGKSQLAGFVRNLMYLNNLSKITYIEPFSGGSGISINLLLKEVVDRIFINDFDPSIHAFWYSILHKNDEFVQKIIDTPITIECWLDQKKIYEQNRNDPYSLSNGFATFYLNRTNRSGIISGGVIGGLKQEGKYKIDCRFNKQSLINKVRRIGEKRSKINLFNLDAKVMVTEIISSLVPKNSFIFFDPPYYVQGKNLYQNSFEHEDHISLRDSILNLKEYYWITTYDHQEPLINLYSSVPKYQYYLTYSAQTKRREKELLFCSEKTKIESFERVLVEQLN</sequence>